<feature type="domain" description="CARDB" evidence="3">
    <location>
        <begin position="1249"/>
        <end position="1360"/>
    </location>
</feature>
<evidence type="ECO:0000313" key="6">
    <source>
        <dbReference type="Proteomes" id="UP000178743"/>
    </source>
</evidence>
<dbReference type="InterPro" id="IPR036366">
    <property type="entry name" value="PGBDSf"/>
</dbReference>
<accession>A0A1F5WB31</accession>
<feature type="domain" description="CARDB" evidence="3">
    <location>
        <begin position="1025"/>
        <end position="1132"/>
    </location>
</feature>
<feature type="domain" description="Yeast cell wall synthesis Kre9/Knh1-like N-terminal" evidence="4">
    <location>
        <begin position="1148"/>
        <end position="1214"/>
    </location>
</feature>
<evidence type="ECO:0000256" key="1">
    <source>
        <dbReference type="ARBA" id="ARBA00022729"/>
    </source>
</evidence>
<dbReference type="Pfam" id="PF10342">
    <property type="entry name" value="Kre9_KNH"/>
    <property type="match status" value="2"/>
</dbReference>
<dbReference type="EMBL" id="MFHP01000006">
    <property type="protein sequence ID" value="OGF72859.1"/>
    <property type="molecule type" value="Genomic_DNA"/>
</dbReference>
<dbReference type="Pfam" id="PF01471">
    <property type="entry name" value="PG_binding_1"/>
    <property type="match status" value="1"/>
</dbReference>
<comment type="caution">
    <text evidence="5">The sequence shown here is derived from an EMBL/GenBank/DDBJ whole genome shotgun (WGS) entry which is preliminary data.</text>
</comment>
<sequence length="1394" mass="147710">MKNIKLALAGAVYFGLISVIFTAMPQAASAALTESQIQAILSLLQSFGADQTVVGNVNSSLRGLPTTGGGGGTAAFCPNFTYNLYLGLNDSDTEGQVSKLQKFLAQDQTVYPEGTITGFYGPLTEQAVKRWQAKNSVVSSGSPDTTGYGVVGSRTRERVRANCGFSTPVPPTPIPPPSSSNLPPVISGVSGPTTLNTGQSGTWTVTARDPENGPLSYNVVWGDENVYSVPTLAPSASAPVQQTATFSHTYSSSRVYTPVFYVTDSQGLSAKTSLSVNVGGTVTTQPSITVLSPNGGESWAVGSSHGISWTDSNLGSLGISITLVDSATGGQVFARDLATNIGNNRYYTWTIPNDVPAGSYKINIYTSDCCKPSASDSSDAPFSVTSQAQPLVKITSPVANSTLTSKNITVSGTCSNYFGAVDVFYYSDKKEEVFVQCISGKWSTNISVNSNAGSGSFDLYAQLYPNNTSVQDIIKLYFNWSSAPSITVLSPNGGESWQMQNIHTIRWTPYDPNTGVNSADKVTAYLERLEGGNFVTVGKIVPAGKASIHWAGEIDQFGKYASPGDYYVRTVNNITGASDRSNNSFKLVDFGTIKADLKIGGLDGPITVPLSGGTYQASWTSVNADKCLLINGTLSTSDPEFNIQMPPLGSRSIKLFPGLYGESGREGYVTISCTGSTKVEGETSDQVKILPETSTPFVRVGVPNGKEIIDFSKQYTISWASAGVAYFNIALYKNDAFFNWIAFNIPASPSYYNWTPSNTISQANIGNDVFKIYILGYKKPDGGTVDDKSDAPFSIVSAQNVTATDSDASPNYLTTSPYPVEQRPDLFILGVAKGTYVGGGTCLYGTEPNPTSCKPTTDNFTTYYDHCANESQLNEAYLTGDGKFGAYGVSAPSGYVCKNGILVKTVSTQPSITVVSPNGGESWQQGSLQTIRWSAPSSSSYVSISLIGYSQPCTTEPCPLYAVQSFTLGKAPASGGYFNWTVGKDINGYAIPSGQYLVQITDTTTNASDQSNAPFSIVDVVTGVPDLTITKLSVYRMDSLNVGIDYCIKNIGNADAGKFYLEFYNLDNPSWGFGGAGFDSLAVGKEFCSKSSRSGVGSSGGNGYVQGNNRIKVFVDARYEVKESNENNNELTYTFDTTLTSPSITVLSPNGGESWAVGSVQTIKWNSTGVGKISIWLCKSGVCGRFGNIPATGINNTGSYTFTVDTSVTPFGAYTPGSDLKIRVASEDNYPTSTVYDDSNAPFSIVAPSPDLVVTSFSVPSGTLGQVVNASATILNQGSASTGSGFRIEIDYSYPPDLPWDCSYASQGSANTDALAVGASRTVSIPLTLPSVRTGPFNAVIMADSDCAISESNEDNNFRSATYSVAYNSTLSPSFSGIANVLEAAKPLWWPTGF</sequence>
<evidence type="ECO:0000313" key="5">
    <source>
        <dbReference type="EMBL" id="OGF72859.1"/>
    </source>
</evidence>
<reference evidence="5 6" key="1">
    <citation type="journal article" date="2016" name="Nat. Commun.">
        <title>Thousands of microbial genomes shed light on interconnected biogeochemical processes in an aquifer system.</title>
        <authorList>
            <person name="Anantharaman K."/>
            <person name="Brown C.T."/>
            <person name="Hug L.A."/>
            <person name="Sharon I."/>
            <person name="Castelle C.J."/>
            <person name="Probst A.J."/>
            <person name="Thomas B.C."/>
            <person name="Singh A."/>
            <person name="Wilkins M.J."/>
            <person name="Karaoz U."/>
            <person name="Brodie E.L."/>
            <person name="Williams K.H."/>
            <person name="Hubbard S.S."/>
            <person name="Banfield J.F."/>
        </authorList>
    </citation>
    <scope>NUCLEOTIDE SEQUENCE [LARGE SCALE GENOMIC DNA]</scope>
</reference>
<protein>
    <recommendedName>
        <fullName evidence="7">CARDB domain-containing protein</fullName>
    </recommendedName>
</protein>
<feature type="domain" description="Peptidoglycan binding-like" evidence="2">
    <location>
        <begin position="95"/>
        <end position="145"/>
    </location>
</feature>
<proteinExistence type="predicted"/>
<dbReference type="InterPro" id="IPR036365">
    <property type="entry name" value="PGBD-like_sf"/>
</dbReference>
<keyword evidence="1" id="KW-0732">Signal</keyword>
<name>A0A1F5WB31_9BACT</name>
<dbReference type="InterPro" id="IPR013783">
    <property type="entry name" value="Ig-like_fold"/>
</dbReference>
<feature type="domain" description="Yeast cell wall synthesis Kre9/Knh1-like N-terminal" evidence="4">
    <location>
        <begin position="292"/>
        <end position="368"/>
    </location>
</feature>
<dbReference type="Gene3D" id="1.10.101.10">
    <property type="entry name" value="PGBD-like superfamily/PGBD"/>
    <property type="match status" value="1"/>
</dbReference>
<dbReference type="SUPFAM" id="SSF49299">
    <property type="entry name" value="PKD domain"/>
    <property type="match status" value="1"/>
</dbReference>
<dbReference type="Pfam" id="PF07705">
    <property type="entry name" value="CARDB"/>
    <property type="match status" value="2"/>
</dbReference>
<evidence type="ECO:0008006" key="7">
    <source>
        <dbReference type="Google" id="ProtNLM"/>
    </source>
</evidence>
<evidence type="ECO:0000259" key="3">
    <source>
        <dbReference type="Pfam" id="PF07705"/>
    </source>
</evidence>
<dbReference type="InterPro" id="IPR018466">
    <property type="entry name" value="Kre9/Knh1-like_N"/>
</dbReference>
<evidence type="ECO:0000259" key="4">
    <source>
        <dbReference type="Pfam" id="PF10342"/>
    </source>
</evidence>
<dbReference type="Gene3D" id="2.60.40.10">
    <property type="entry name" value="Immunoglobulins"/>
    <property type="match status" value="3"/>
</dbReference>
<dbReference type="InterPro" id="IPR011635">
    <property type="entry name" value="CARDB"/>
</dbReference>
<dbReference type="InterPro" id="IPR002477">
    <property type="entry name" value="Peptidoglycan-bd-like"/>
</dbReference>
<gene>
    <name evidence="5" type="ORF">A3C05_02030</name>
</gene>
<dbReference type="SUPFAM" id="SSF47090">
    <property type="entry name" value="PGBD-like"/>
    <property type="match status" value="1"/>
</dbReference>
<evidence type="ECO:0000259" key="2">
    <source>
        <dbReference type="Pfam" id="PF01471"/>
    </source>
</evidence>
<dbReference type="Proteomes" id="UP000178743">
    <property type="component" value="Unassembled WGS sequence"/>
</dbReference>
<organism evidence="5 6">
    <name type="scientific">Candidatus Giovannonibacteria bacterium RIFCSPHIGHO2_02_FULL_45_40</name>
    <dbReference type="NCBI Taxonomy" id="1798337"/>
    <lineage>
        <taxon>Bacteria</taxon>
        <taxon>Candidatus Giovannoniibacteriota</taxon>
    </lineage>
</organism>
<dbReference type="InterPro" id="IPR035986">
    <property type="entry name" value="PKD_dom_sf"/>
</dbReference>